<feature type="compositionally biased region" description="Basic and acidic residues" evidence="1">
    <location>
        <begin position="546"/>
        <end position="557"/>
    </location>
</feature>
<evidence type="ECO:0000256" key="1">
    <source>
        <dbReference type="SAM" id="MobiDB-lite"/>
    </source>
</evidence>
<sequence length="1425" mass="154462">MPQPSETSMRRPPSRSRTPVYYGDPYPDIPPVPPLMPHRHAALERERERQSQRTHRTASQRSAKHSTSSGSTNRRFDSDIPSSDSTSPPTPRDGDILVSPTATQVMPRSVSGTVNYYDYSEQFEGQDALEPSTGAVPIGFVRHIKTIIEERGTPEPVVKEHNVPDADATNMEEMVPDIPELPASPIPRRITRDLVLAGIGPESSSGEVEISGATADARNSELSLVDSQDEKGAIQDRIQHRAGHPAHSTDVENRHSILSQAGSSVMESSTLEFAVRCSIPMVADKGVTLDLDNDTMPVYAPDADPTSEDGMTDLLEGYQRTDTKEESDEGIEKQVEEEEHSEKKSSHTSNHAAKSSDEQSFKSCTDVIKGIDSLVRTLDANSTEKLEKCDKLPEPGPPFKDSDARSFTTCMDAVTPECVASLPTSRLPSTPIVSSEPPRRRPSSELPSSPLLFSGNKAQLSSTSVSGMSKAVGRVRANSKLSSTQGSLGESFSLLKEHVAHTPPVVPPRESSSSREAQQSRGVANFLLRSVRQRFAKASPGPNLRPGKDDATSKPEETEYSNADAGIPTPPPMKERLLTGNITISADRPVEVVKAPQRVLTKERVLLHRQSDTITLRGGSVAPKEQTPKSALGATATSAVRQTSLDTPSLVVLEASSVYSLANVSSAGSRGQISPVIVPQTPEQHRRDSQTTTHLSWNGANNFRSYSVEGGRGGRNSQEDSTTDLRLPGLRHAVTHLPDLKEESHEDSSLNKSASYFRSFGGSQPAVFRMSTEGVLASRRHPSVRSSRNSVLQQMHLPSMNFSSFGSFDEALEHRGSRSLDLASAAREELSRAAMPRSASAGEDREKYKSVFAGLDTPAKTSITRQCAADDLGTRRSPDPFVKEVDSLTIPSVNGLTTRLSEMLPKLKEALGLAQADEFPDEEGIMEKAMERLNEVGFPAQKRSSARLRPVPGSPNMLVVDDEVFKEITGKEKTSTRLVLGLSQGHTGRGVEAANQGGRQAQGEVAALVESGVVAHERARDDTVNNTREVEAPSPAHFRQHNTTSFSLRNFSSPSSQPSTRSLRSRGSTPTGTVTDTRPWNLDKNYPWATDPSVDISLPPPSASKLSPRPGPSSLRNRLSNASSDSAGTSSLYGTLASPPARSGPTGHCYNLAVDSRQSLDPSAIGFDAGDYSIGPVRIRDDDQSHRAGERYPTSALPLPSNLHIYPGQASHFSLETSDEEAETTSPRKTLFSRRPRRNIRASANRRDVSQRRVRELQHSRATVRSPQLESDGLPDRPRRQTFATAQGMSTLSFRFKQCTLAVKTGIFKFCNSVTSCFRRPESPSESDPESDPADVTAPANSRVSASRDSDTIAPNGDSTEILPIRDGPGHRYTEAHLISFPGLAASHHSVAEDDIERASAFQSNIRPHRYGTFAPGVNGSSISQ</sequence>
<feature type="compositionally biased region" description="Low complexity" evidence="1">
    <location>
        <begin position="1103"/>
        <end position="1131"/>
    </location>
</feature>
<organism evidence="2 3">
    <name type="scientific">Paraconiothyrium brasiliense</name>
    <dbReference type="NCBI Taxonomy" id="300254"/>
    <lineage>
        <taxon>Eukaryota</taxon>
        <taxon>Fungi</taxon>
        <taxon>Dikarya</taxon>
        <taxon>Ascomycota</taxon>
        <taxon>Pezizomycotina</taxon>
        <taxon>Dothideomycetes</taxon>
        <taxon>Pleosporomycetidae</taxon>
        <taxon>Pleosporales</taxon>
        <taxon>Massarineae</taxon>
        <taxon>Didymosphaeriaceae</taxon>
        <taxon>Paraconiothyrium</taxon>
    </lineage>
</organism>
<keyword evidence="3" id="KW-1185">Reference proteome</keyword>
<feature type="region of interest" description="Disordered" evidence="1">
    <location>
        <begin position="535"/>
        <end position="572"/>
    </location>
</feature>
<feature type="region of interest" description="Disordered" evidence="1">
    <location>
        <begin position="422"/>
        <end position="470"/>
    </location>
</feature>
<feature type="compositionally biased region" description="Basic and acidic residues" evidence="1">
    <location>
        <begin position="1016"/>
        <end position="1031"/>
    </location>
</feature>
<feature type="compositionally biased region" description="Polar residues" evidence="1">
    <location>
        <begin position="1067"/>
        <end position="1078"/>
    </location>
</feature>
<dbReference type="Proteomes" id="UP001521785">
    <property type="component" value="Unassembled WGS sequence"/>
</dbReference>
<feature type="region of interest" description="Disordered" evidence="1">
    <location>
        <begin position="1016"/>
        <end position="1143"/>
    </location>
</feature>
<feature type="compositionally biased region" description="Basic residues" evidence="1">
    <location>
        <begin position="52"/>
        <end position="64"/>
    </location>
</feature>
<feature type="compositionally biased region" description="Basic and acidic residues" evidence="1">
    <location>
        <begin position="319"/>
        <end position="345"/>
    </location>
</feature>
<feature type="compositionally biased region" description="Basic and acidic residues" evidence="1">
    <location>
        <begin position="1245"/>
        <end position="1259"/>
    </location>
</feature>
<feature type="compositionally biased region" description="Basic residues" evidence="1">
    <location>
        <begin position="1231"/>
        <end position="1240"/>
    </location>
</feature>
<feature type="compositionally biased region" description="Low complexity" evidence="1">
    <location>
        <begin position="1044"/>
        <end position="1066"/>
    </location>
</feature>
<gene>
    <name evidence="2" type="ORF">SLS60_006657</name>
</gene>
<feature type="compositionally biased region" description="Polar residues" evidence="1">
    <location>
        <begin position="456"/>
        <end position="467"/>
    </location>
</feature>
<feature type="region of interest" description="Disordered" evidence="1">
    <location>
        <begin position="1"/>
        <end position="110"/>
    </location>
</feature>
<feature type="region of interest" description="Disordered" evidence="1">
    <location>
        <begin position="291"/>
        <end position="361"/>
    </location>
</feature>
<feature type="compositionally biased region" description="Basic and acidic residues" evidence="1">
    <location>
        <begin position="1178"/>
        <end position="1190"/>
    </location>
</feature>
<feature type="region of interest" description="Disordered" evidence="1">
    <location>
        <begin position="670"/>
        <end position="723"/>
    </location>
</feature>
<feature type="compositionally biased region" description="Basic and acidic residues" evidence="1">
    <location>
        <begin position="383"/>
        <end position="393"/>
    </location>
</feature>
<protein>
    <submittedName>
        <fullName evidence="2">Uncharacterized protein</fullName>
    </submittedName>
</protein>
<feature type="compositionally biased region" description="Basic and acidic residues" evidence="1">
    <location>
        <begin position="41"/>
        <end position="51"/>
    </location>
</feature>
<evidence type="ECO:0000313" key="2">
    <source>
        <dbReference type="EMBL" id="KAL1601742.1"/>
    </source>
</evidence>
<feature type="compositionally biased region" description="Polar residues" evidence="1">
    <location>
        <begin position="690"/>
        <end position="705"/>
    </location>
</feature>
<feature type="compositionally biased region" description="Polar residues" evidence="1">
    <location>
        <begin position="100"/>
        <end position="110"/>
    </location>
</feature>
<accession>A0ABR3RBL2</accession>
<feature type="region of interest" description="Disordered" evidence="1">
    <location>
        <begin position="1176"/>
        <end position="1202"/>
    </location>
</feature>
<feature type="region of interest" description="Disordered" evidence="1">
    <location>
        <begin position="616"/>
        <end position="637"/>
    </location>
</feature>
<dbReference type="EMBL" id="JAKJXO020000008">
    <property type="protein sequence ID" value="KAL1601742.1"/>
    <property type="molecule type" value="Genomic_DNA"/>
</dbReference>
<feature type="region of interest" description="Disordered" evidence="1">
    <location>
        <begin position="1214"/>
        <end position="1279"/>
    </location>
</feature>
<proteinExistence type="predicted"/>
<reference evidence="2 3" key="1">
    <citation type="submission" date="2024-02" db="EMBL/GenBank/DDBJ databases">
        <title>De novo assembly and annotation of 12 fungi associated with fruit tree decline syndrome in Ontario, Canada.</title>
        <authorList>
            <person name="Sulman M."/>
            <person name="Ellouze W."/>
            <person name="Ilyukhin E."/>
        </authorList>
    </citation>
    <scope>NUCLEOTIDE SEQUENCE [LARGE SCALE GENOMIC DNA]</scope>
    <source>
        <strain evidence="2 3">M42-189</strain>
    </source>
</reference>
<comment type="caution">
    <text evidence="2">The sequence shown here is derived from an EMBL/GenBank/DDBJ whole genome shotgun (WGS) entry which is preliminary data.</text>
</comment>
<feature type="compositionally biased region" description="Low complexity" evidence="1">
    <location>
        <begin position="1"/>
        <end position="26"/>
    </location>
</feature>
<name>A0ABR3RBL2_9PLEO</name>
<evidence type="ECO:0000313" key="3">
    <source>
        <dbReference type="Proteomes" id="UP001521785"/>
    </source>
</evidence>
<feature type="compositionally biased region" description="Pro residues" evidence="1">
    <location>
        <begin position="27"/>
        <end position="36"/>
    </location>
</feature>
<feature type="region of interest" description="Disordered" evidence="1">
    <location>
        <begin position="1319"/>
        <end position="1365"/>
    </location>
</feature>
<feature type="region of interest" description="Disordered" evidence="1">
    <location>
        <begin position="383"/>
        <end position="403"/>
    </location>
</feature>
<feature type="compositionally biased region" description="Polar residues" evidence="1">
    <location>
        <begin position="422"/>
        <end position="433"/>
    </location>
</feature>
<feature type="compositionally biased region" description="Polar residues" evidence="1">
    <location>
        <begin position="1260"/>
        <end position="1269"/>
    </location>
</feature>